<dbReference type="GeneID" id="25261620"/>
<dbReference type="PANTHER" id="PTHR10281">
    <property type="entry name" value="MEMBRANE-ASSOCIATED PROGESTERONE RECEPTOR COMPONENT-RELATED"/>
    <property type="match status" value="1"/>
</dbReference>
<dbReference type="Pfam" id="PF00173">
    <property type="entry name" value="Cyt-b5"/>
    <property type="match status" value="1"/>
</dbReference>
<dbReference type="FunFam" id="3.10.120.10:FF:000003">
    <property type="entry name" value="membrane-associated progesterone receptor component 1"/>
    <property type="match status" value="1"/>
</dbReference>
<dbReference type="SUPFAM" id="SSF55856">
    <property type="entry name" value="Cytochrome b5-like heme/steroid binding domain"/>
    <property type="match status" value="1"/>
</dbReference>
<dbReference type="PANTHER" id="PTHR10281:SF76">
    <property type="entry name" value="CALCUTTA CUP-RELATED"/>
    <property type="match status" value="1"/>
</dbReference>
<dbReference type="SMART" id="SM01117">
    <property type="entry name" value="Cyt-b5"/>
    <property type="match status" value="1"/>
</dbReference>
<comment type="caution">
    <text evidence="4">The sequence shown here is derived from an EMBL/GenBank/DDBJ whole genome shotgun (WGS) entry which is preliminary data.</text>
</comment>
<accession>A0A066WJY6</accession>
<name>A0A066WJY6_TILAU</name>
<feature type="compositionally biased region" description="Basic and acidic residues" evidence="2">
    <location>
        <begin position="23"/>
        <end position="32"/>
    </location>
</feature>
<sequence length="280" mass="31293">MLPASRANGAAPVEQGDAADSAAEAREKHQQEGEAALLKRPFSGWGDPGSPATSEEIEKLKKDLGTVCDPSDPTRKVAAKKANKAYMVHQRWKEEQIKSGRMDPKTGKVTQEPLGPVGKAFFLMLKWSVVGLLLSMAAGQFIAGDPIWGYRGKWVQRKTYLSKRLRVFTPAELALYNGRDEDRPIYLAILGNVYDVSANKRTYGPGGSYHFFSGTDASRAYVTGCFKYHCTHDLRGLDEDQIKQIETWKKFFDDHPTYKHVGTVELPEIDPESPEPRWDC</sequence>
<dbReference type="OMA" id="YLVHQRW"/>
<dbReference type="GO" id="GO:0020037">
    <property type="term" value="F:heme binding"/>
    <property type="evidence" value="ECO:0007669"/>
    <property type="project" value="UniProtKB-ARBA"/>
</dbReference>
<evidence type="ECO:0000313" key="4">
    <source>
        <dbReference type="EMBL" id="KDN52848.1"/>
    </source>
</evidence>
<protein>
    <submittedName>
        <fullName evidence="4">Cytochrome b5</fullName>
    </submittedName>
</protein>
<dbReference type="OrthoDB" id="10257697at2759"/>
<feature type="domain" description="Cytochrome b5 heme-binding" evidence="3">
    <location>
        <begin position="168"/>
        <end position="265"/>
    </location>
</feature>
<feature type="region of interest" description="Disordered" evidence="2">
    <location>
        <begin position="1"/>
        <end position="56"/>
    </location>
</feature>
<dbReference type="GO" id="GO:0016020">
    <property type="term" value="C:membrane"/>
    <property type="evidence" value="ECO:0007669"/>
    <property type="project" value="TreeGrafter"/>
</dbReference>
<evidence type="ECO:0000259" key="3">
    <source>
        <dbReference type="SMART" id="SM01117"/>
    </source>
</evidence>
<organism evidence="4 5">
    <name type="scientific">Tilletiaria anomala (strain ATCC 24038 / CBS 436.72 / UBC 951)</name>
    <dbReference type="NCBI Taxonomy" id="1037660"/>
    <lineage>
        <taxon>Eukaryota</taxon>
        <taxon>Fungi</taxon>
        <taxon>Dikarya</taxon>
        <taxon>Basidiomycota</taxon>
        <taxon>Ustilaginomycotina</taxon>
        <taxon>Exobasidiomycetes</taxon>
        <taxon>Georgefischeriales</taxon>
        <taxon>Tilletiariaceae</taxon>
        <taxon>Tilletiaria</taxon>
    </lineage>
</organism>
<dbReference type="InterPro" id="IPR036400">
    <property type="entry name" value="Cyt_B5-like_heme/steroid_sf"/>
</dbReference>
<comment type="similarity">
    <text evidence="1">Belongs to the cytochrome b5 family. MAPR subfamily.</text>
</comment>
<dbReference type="HOGENOM" id="CLU_070889_1_0_1"/>
<dbReference type="EMBL" id="JMSN01000006">
    <property type="protein sequence ID" value="KDN52848.1"/>
    <property type="molecule type" value="Genomic_DNA"/>
</dbReference>
<dbReference type="GO" id="GO:0012505">
    <property type="term" value="C:endomembrane system"/>
    <property type="evidence" value="ECO:0007669"/>
    <property type="project" value="TreeGrafter"/>
</dbReference>
<dbReference type="Gene3D" id="3.10.120.10">
    <property type="entry name" value="Cytochrome b5-like heme/steroid binding domain"/>
    <property type="match status" value="1"/>
</dbReference>
<proteinExistence type="inferred from homology"/>
<keyword evidence="5" id="KW-1185">Reference proteome</keyword>
<dbReference type="RefSeq" id="XP_013245687.1">
    <property type="nucleotide sequence ID" value="XM_013390233.1"/>
</dbReference>
<dbReference type="AlphaFoldDB" id="A0A066WJY6"/>
<dbReference type="InParanoid" id="A0A066WJY6"/>
<evidence type="ECO:0000256" key="2">
    <source>
        <dbReference type="SAM" id="MobiDB-lite"/>
    </source>
</evidence>
<evidence type="ECO:0000313" key="5">
    <source>
        <dbReference type="Proteomes" id="UP000027361"/>
    </source>
</evidence>
<dbReference type="Proteomes" id="UP000027361">
    <property type="component" value="Unassembled WGS sequence"/>
</dbReference>
<evidence type="ECO:0000256" key="1">
    <source>
        <dbReference type="ARBA" id="ARBA00038357"/>
    </source>
</evidence>
<dbReference type="InterPro" id="IPR001199">
    <property type="entry name" value="Cyt_B5-like_heme/steroid-bd"/>
</dbReference>
<gene>
    <name evidence="4" type="ORF">K437DRAFT_149896</name>
</gene>
<reference evidence="4 5" key="1">
    <citation type="submission" date="2014-05" db="EMBL/GenBank/DDBJ databases">
        <title>Draft genome sequence of a rare smut relative, Tilletiaria anomala UBC 951.</title>
        <authorList>
            <consortium name="DOE Joint Genome Institute"/>
            <person name="Toome M."/>
            <person name="Kuo A."/>
            <person name="Henrissat B."/>
            <person name="Lipzen A."/>
            <person name="Tritt A."/>
            <person name="Yoshinaga Y."/>
            <person name="Zane M."/>
            <person name="Barry K."/>
            <person name="Grigoriev I.V."/>
            <person name="Spatafora J.W."/>
            <person name="Aimea M.C."/>
        </authorList>
    </citation>
    <scope>NUCLEOTIDE SEQUENCE [LARGE SCALE GENOMIC DNA]</scope>
    <source>
        <strain evidence="4 5">UBC 951</strain>
    </source>
</reference>
<dbReference type="InterPro" id="IPR050577">
    <property type="entry name" value="MAPR/NEUFC/NENF-like"/>
</dbReference>